<keyword evidence="2" id="KW-1133">Transmembrane helix</keyword>
<gene>
    <name evidence="3" type="ORF">CYMTET_15886</name>
</gene>
<reference evidence="3 4" key="1">
    <citation type="journal article" date="2015" name="Genome Biol. Evol.">
        <title>Comparative Genomics of a Bacterivorous Green Alga Reveals Evolutionary Causalities and Consequences of Phago-Mixotrophic Mode of Nutrition.</title>
        <authorList>
            <person name="Burns J.A."/>
            <person name="Paasch A."/>
            <person name="Narechania A."/>
            <person name="Kim E."/>
        </authorList>
    </citation>
    <scope>NUCLEOTIDE SEQUENCE [LARGE SCALE GENOMIC DNA]</scope>
    <source>
        <strain evidence="3 4">PLY_AMNH</strain>
    </source>
</reference>
<dbReference type="EMBL" id="LGRX02006826">
    <property type="protein sequence ID" value="KAK3276014.1"/>
    <property type="molecule type" value="Genomic_DNA"/>
</dbReference>
<evidence type="ECO:0000313" key="4">
    <source>
        <dbReference type="Proteomes" id="UP001190700"/>
    </source>
</evidence>
<name>A0AAE0GD71_9CHLO</name>
<keyword evidence="2" id="KW-0812">Transmembrane</keyword>
<accession>A0AAE0GD71</accession>
<feature type="region of interest" description="Disordered" evidence="1">
    <location>
        <begin position="246"/>
        <end position="294"/>
    </location>
</feature>
<evidence type="ECO:0000256" key="1">
    <source>
        <dbReference type="SAM" id="MobiDB-lite"/>
    </source>
</evidence>
<proteinExistence type="predicted"/>
<dbReference type="AlphaFoldDB" id="A0AAE0GD71"/>
<sequence length="294" mass="31657">MTITIVTSESIDLENETYVADVLGAVAFLDDIPLVENDTVVPPPSPLGLPGGDSDDSDDSDWTGQNAITGDSDDSDANDSNSSVPSSQPLGPPSPLSPQDGRTLEDFTISNATTDENKTTTITVVSIFSSYAEAEDYKTKAEQKFGMWLEGGFNSTYGWPDAVIISLYADAPEVETVDETDLGPPSDSGDFLDDVMDMLDPSTVVGITIMAVPGFCLLACCLAGYRYMYPPPISAEKQLAMQNKFMEDSGDEDEATETAIVLHHDEDKEKDAAKDNQLTTGDKRFGSFFQRGPR</sequence>
<feature type="compositionally biased region" description="Basic and acidic residues" evidence="1">
    <location>
        <begin position="262"/>
        <end position="274"/>
    </location>
</feature>
<keyword evidence="2" id="KW-0472">Membrane</keyword>
<protein>
    <submittedName>
        <fullName evidence="3">Uncharacterized protein</fullName>
    </submittedName>
</protein>
<feature type="transmembrane region" description="Helical" evidence="2">
    <location>
        <begin position="204"/>
        <end position="225"/>
    </location>
</feature>
<dbReference type="Proteomes" id="UP001190700">
    <property type="component" value="Unassembled WGS sequence"/>
</dbReference>
<comment type="caution">
    <text evidence="3">The sequence shown here is derived from an EMBL/GenBank/DDBJ whole genome shotgun (WGS) entry which is preliminary data.</text>
</comment>
<evidence type="ECO:0000313" key="3">
    <source>
        <dbReference type="EMBL" id="KAK3276014.1"/>
    </source>
</evidence>
<evidence type="ECO:0000256" key="2">
    <source>
        <dbReference type="SAM" id="Phobius"/>
    </source>
</evidence>
<organism evidence="3 4">
    <name type="scientific">Cymbomonas tetramitiformis</name>
    <dbReference type="NCBI Taxonomy" id="36881"/>
    <lineage>
        <taxon>Eukaryota</taxon>
        <taxon>Viridiplantae</taxon>
        <taxon>Chlorophyta</taxon>
        <taxon>Pyramimonadophyceae</taxon>
        <taxon>Pyramimonadales</taxon>
        <taxon>Pyramimonadaceae</taxon>
        <taxon>Cymbomonas</taxon>
    </lineage>
</organism>
<keyword evidence="4" id="KW-1185">Reference proteome</keyword>
<feature type="region of interest" description="Disordered" evidence="1">
    <location>
        <begin position="39"/>
        <end position="103"/>
    </location>
</feature>
<feature type="compositionally biased region" description="Low complexity" evidence="1">
    <location>
        <begin position="78"/>
        <end position="89"/>
    </location>
</feature>